<dbReference type="InterPro" id="IPR003593">
    <property type="entry name" value="AAA+_ATPase"/>
</dbReference>
<feature type="domain" description="ABC transporter" evidence="8">
    <location>
        <begin position="4"/>
        <end position="236"/>
    </location>
</feature>
<evidence type="ECO:0000256" key="3">
    <source>
        <dbReference type="ARBA" id="ARBA00022475"/>
    </source>
</evidence>
<keyword evidence="10" id="KW-1185">Reference proteome</keyword>
<dbReference type="Gene3D" id="3.40.50.300">
    <property type="entry name" value="P-loop containing nucleotide triphosphate hydrolases"/>
    <property type="match status" value="1"/>
</dbReference>
<dbReference type="InterPro" id="IPR003439">
    <property type="entry name" value="ABC_transporter-like_ATP-bd"/>
</dbReference>
<dbReference type="SMART" id="SM00382">
    <property type="entry name" value="AAA"/>
    <property type="match status" value="1"/>
</dbReference>
<evidence type="ECO:0000256" key="5">
    <source>
        <dbReference type="ARBA" id="ARBA00022840"/>
    </source>
</evidence>
<dbReference type="SUPFAM" id="SSF52540">
    <property type="entry name" value="P-loop containing nucleoside triphosphate hydrolases"/>
    <property type="match status" value="1"/>
</dbReference>
<proteinExistence type="inferred from homology"/>
<evidence type="ECO:0000313" key="9">
    <source>
        <dbReference type="EMBL" id="GHP14086.1"/>
    </source>
</evidence>
<keyword evidence="7" id="KW-0472">Membrane</keyword>
<organism evidence="9 10">
    <name type="scientific">Lentilactobacillus fungorum</name>
    <dbReference type="NCBI Taxonomy" id="2201250"/>
    <lineage>
        <taxon>Bacteria</taxon>
        <taxon>Bacillati</taxon>
        <taxon>Bacillota</taxon>
        <taxon>Bacilli</taxon>
        <taxon>Lactobacillales</taxon>
        <taxon>Lactobacillaceae</taxon>
        <taxon>Lentilactobacillus</taxon>
    </lineage>
</organism>
<dbReference type="Pfam" id="PF00005">
    <property type="entry name" value="ABC_tran"/>
    <property type="match status" value="1"/>
</dbReference>
<keyword evidence="6" id="KW-1278">Translocase</keyword>
<keyword evidence="5 9" id="KW-0067">ATP-binding</keyword>
<comment type="similarity">
    <text evidence="1">Belongs to the ABC transporter superfamily.</text>
</comment>
<dbReference type="Proteomes" id="UP000604765">
    <property type="component" value="Unassembled WGS sequence"/>
</dbReference>
<dbReference type="InterPro" id="IPR050095">
    <property type="entry name" value="ECF_ABC_transporter_ATP-bd"/>
</dbReference>
<evidence type="ECO:0000256" key="6">
    <source>
        <dbReference type="ARBA" id="ARBA00022967"/>
    </source>
</evidence>
<dbReference type="EMBL" id="BNJR01000013">
    <property type="protein sequence ID" value="GHP14086.1"/>
    <property type="molecule type" value="Genomic_DNA"/>
</dbReference>
<protein>
    <submittedName>
        <fullName evidence="9">Energy-coupling factor ABC transporter ATP-binding protein</fullName>
    </submittedName>
</protein>
<evidence type="ECO:0000256" key="4">
    <source>
        <dbReference type="ARBA" id="ARBA00022741"/>
    </source>
</evidence>
<evidence type="ECO:0000256" key="7">
    <source>
        <dbReference type="ARBA" id="ARBA00023136"/>
    </source>
</evidence>
<name>A0ABQ3W0V0_9LACO</name>
<sequence>MPQIELTQLQYTYPQQSFRLAIHHQVLSDSLIALVGQNGAGKSTIFKLLTGLLTADSGSIKINHQELSDLTPKQRLKLIGITFQNPDDQLFNATAQKEVEWSLSQVMANKQQITLKAKAALAKVGLEQQAGENPYDLSLSERKRLTVATVLAVDPLVYLFDEPLMSLDWYSKQMMTKIFHQLAASGHQIITITHDMDWAAAEFESLSVMANGHFKFSGTPKAFFSNRSLIQEVGLLPPKIMTIAEKLGDSRPYLSVEDYYRQHSK</sequence>
<keyword evidence="4" id="KW-0547">Nucleotide-binding</keyword>
<dbReference type="PANTHER" id="PTHR43553">
    <property type="entry name" value="HEAVY METAL TRANSPORTER"/>
    <property type="match status" value="1"/>
</dbReference>
<evidence type="ECO:0000259" key="8">
    <source>
        <dbReference type="PROSITE" id="PS50893"/>
    </source>
</evidence>
<evidence type="ECO:0000313" key="10">
    <source>
        <dbReference type="Proteomes" id="UP000604765"/>
    </source>
</evidence>
<reference evidence="9 10" key="1">
    <citation type="journal article" date="2021" name="Int. J. Syst. Evol. Microbiol.">
        <title>Lentilactobacillus fungorum sp. nov., isolated from spent mushroom substrates.</title>
        <authorList>
            <person name="Tohno M."/>
            <person name="Tanizawa Y."/>
            <person name="Kojima Y."/>
            <person name="Sakamoto M."/>
            <person name="Ohkuma M."/>
            <person name="Kobayashi H."/>
        </authorList>
    </citation>
    <scope>NUCLEOTIDE SEQUENCE [LARGE SCALE GENOMIC DNA]</scope>
    <source>
        <strain evidence="9 10">YK48G</strain>
    </source>
</reference>
<dbReference type="RefSeq" id="WP_203630110.1">
    <property type="nucleotide sequence ID" value="NZ_BNJR01000013.1"/>
</dbReference>
<dbReference type="PROSITE" id="PS50893">
    <property type="entry name" value="ABC_TRANSPORTER_2"/>
    <property type="match status" value="1"/>
</dbReference>
<evidence type="ECO:0000256" key="1">
    <source>
        <dbReference type="ARBA" id="ARBA00005417"/>
    </source>
</evidence>
<dbReference type="InterPro" id="IPR027417">
    <property type="entry name" value="P-loop_NTPase"/>
</dbReference>
<keyword evidence="2" id="KW-0813">Transport</keyword>
<comment type="caution">
    <text evidence="9">The sequence shown here is derived from an EMBL/GenBank/DDBJ whole genome shotgun (WGS) entry which is preliminary data.</text>
</comment>
<accession>A0ABQ3W0V0</accession>
<keyword evidence="3" id="KW-1003">Cell membrane</keyword>
<evidence type="ECO:0000256" key="2">
    <source>
        <dbReference type="ARBA" id="ARBA00022448"/>
    </source>
</evidence>
<dbReference type="InterPro" id="IPR015856">
    <property type="entry name" value="ABC_transpr_CbiO/EcfA_su"/>
</dbReference>
<dbReference type="GO" id="GO:0005524">
    <property type="term" value="F:ATP binding"/>
    <property type="evidence" value="ECO:0007669"/>
    <property type="project" value="UniProtKB-KW"/>
</dbReference>
<gene>
    <name evidence="9" type="ORF">YK48G_15110</name>
</gene>
<dbReference type="CDD" id="cd03225">
    <property type="entry name" value="ABC_cobalt_CbiO_domain1"/>
    <property type="match status" value="1"/>
</dbReference>